<name>A0ABS2ZIE7_9BACL</name>
<sequence length="53" mass="5978">MEFNLILGIIFFIAGTFLMPLGLKQQSQQKKYILIGASILADLIGVLFIFNKF</sequence>
<feature type="transmembrane region" description="Helical" evidence="1">
    <location>
        <begin position="6"/>
        <end position="23"/>
    </location>
</feature>
<reference evidence="2 3" key="1">
    <citation type="submission" date="2021-01" db="EMBL/GenBank/DDBJ databases">
        <title>Genome Sequencing of Type Strains.</title>
        <authorList>
            <person name="Lemaire J.F."/>
            <person name="Inderbitzin P."/>
            <person name="Collins S.B."/>
            <person name="Wespe N."/>
            <person name="Knight-Connoni V."/>
        </authorList>
    </citation>
    <scope>NUCLEOTIDE SEQUENCE [LARGE SCALE GENOMIC DNA]</scope>
    <source>
        <strain evidence="2 3">DSM 14730</strain>
    </source>
</reference>
<protein>
    <submittedName>
        <fullName evidence="2">Uncharacterized protein</fullName>
    </submittedName>
</protein>
<accession>A0ABS2ZIE7</accession>
<comment type="caution">
    <text evidence="2">The sequence shown here is derived from an EMBL/GenBank/DDBJ whole genome shotgun (WGS) entry which is preliminary data.</text>
</comment>
<evidence type="ECO:0000313" key="3">
    <source>
        <dbReference type="Proteomes" id="UP001319060"/>
    </source>
</evidence>
<keyword evidence="3" id="KW-1185">Reference proteome</keyword>
<dbReference type="Proteomes" id="UP001319060">
    <property type="component" value="Unassembled WGS sequence"/>
</dbReference>
<evidence type="ECO:0000256" key="1">
    <source>
        <dbReference type="SAM" id="Phobius"/>
    </source>
</evidence>
<feature type="transmembrane region" description="Helical" evidence="1">
    <location>
        <begin position="32"/>
        <end position="50"/>
    </location>
</feature>
<evidence type="ECO:0000313" key="2">
    <source>
        <dbReference type="EMBL" id="MBN3547108.1"/>
    </source>
</evidence>
<organism evidence="2 3">
    <name type="scientific">Fictibacillus barbaricus</name>
    <dbReference type="NCBI Taxonomy" id="182136"/>
    <lineage>
        <taxon>Bacteria</taxon>
        <taxon>Bacillati</taxon>
        <taxon>Bacillota</taxon>
        <taxon>Bacilli</taxon>
        <taxon>Bacillales</taxon>
        <taxon>Fictibacillaceae</taxon>
        <taxon>Fictibacillus</taxon>
    </lineage>
</organism>
<keyword evidence="1" id="KW-0812">Transmembrane</keyword>
<keyword evidence="1" id="KW-1133">Transmembrane helix</keyword>
<dbReference type="RefSeq" id="WP_188401376.1">
    <property type="nucleotide sequence ID" value="NZ_BMCE01000001.1"/>
</dbReference>
<dbReference type="EMBL" id="JAFHKS010000044">
    <property type="protein sequence ID" value="MBN3547108.1"/>
    <property type="molecule type" value="Genomic_DNA"/>
</dbReference>
<proteinExistence type="predicted"/>
<gene>
    <name evidence="2" type="ORF">JYA64_17500</name>
</gene>
<keyword evidence="1" id="KW-0472">Membrane</keyword>